<keyword evidence="2" id="KW-1185">Reference proteome</keyword>
<sequence>MPKYKFSTQRNIVIAFMAIHDYLRRISLNDELFMIFENEDLDLGNVQPQVNNGDHFEELFGSNEQRFMRTKRICIAEELVAYYAQLAYPTPII</sequence>
<protein>
    <submittedName>
        <fullName evidence="1">Uncharacterized protein</fullName>
    </submittedName>
</protein>
<organism evidence="1 2">
    <name type="scientific">Kingdonia uniflora</name>
    <dbReference type="NCBI Taxonomy" id="39325"/>
    <lineage>
        <taxon>Eukaryota</taxon>
        <taxon>Viridiplantae</taxon>
        <taxon>Streptophyta</taxon>
        <taxon>Embryophyta</taxon>
        <taxon>Tracheophyta</taxon>
        <taxon>Spermatophyta</taxon>
        <taxon>Magnoliopsida</taxon>
        <taxon>Ranunculales</taxon>
        <taxon>Circaeasteraceae</taxon>
        <taxon>Kingdonia</taxon>
    </lineage>
</organism>
<name>A0A7J7NAR8_9MAGN</name>
<proteinExistence type="predicted"/>
<dbReference type="AlphaFoldDB" id="A0A7J7NAR8"/>
<evidence type="ECO:0000313" key="1">
    <source>
        <dbReference type="EMBL" id="KAF6164237.1"/>
    </source>
</evidence>
<evidence type="ECO:0000313" key="2">
    <source>
        <dbReference type="Proteomes" id="UP000541444"/>
    </source>
</evidence>
<dbReference type="OrthoDB" id="1746275at2759"/>
<comment type="caution">
    <text evidence="1">The sequence shown here is derived from an EMBL/GenBank/DDBJ whole genome shotgun (WGS) entry which is preliminary data.</text>
</comment>
<dbReference type="EMBL" id="JACGCM010000938">
    <property type="protein sequence ID" value="KAF6164237.1"/>
    <property type="molecule type" value="Genomic_DNA"/>
</dbReference>
<gene>
    <name evidence="1" type="ORF">GIB67_010207</name>
</gene>
<reference evidence="1 2" key="1">
    <citation type="journal article" date="2020" name="IScience">
        <title>Genome Sequencing of the Endangered Kingdonia uniflora (Circaeasteraceae, Ranunculales) Reveals Potential Mechanisms of Evolutionary Specialization.</title>
        <authorList>
            <person name="Sun Y."/>
            <person name="Deng T."/>
            <person name="Zhang A."/>
            <person name="Moore M.J."/>
            <person name="Landis J.B."/>
            <person name="Lin N."/>
            <person name="Zhang H."/>
            <person name="Zhang X."/>
            <person name="Huang J."/>
            <person name="Zhang X."/>
            <person name="Sun H."/>
            <person name="Wang H."/>
        </authorList>
    </citation>
    <scope>NUCLEOTIDE SEQUENCE [LARGE SCALE GENOMIC DNA]</scope>
    <source>
        <strain evidence="1">TB1705</strain>
        <tissue evidence="1">Leaf</tissue>
    </source>
</reference>
<dbReference type="Proteomes" id="UP000541444">
    <property type="component" value="Unassembled WGS sequence"/>
</dbReference>
<accession>A0A7J7NAR8</accession>